<evidence type="ECO:0008006" key="3">
    <source>
        <dbReference type="Google" id="ProtNLM"/>
    </source>
</evidence>
<evidence type="ECO:0000313" key="1">
    <source>
        <dbReference type="EMBL" id="RRT88658.1"/>
    </source>
</evidence>
<accession>A0A3R8UN48</accession>
<gene>
    <name evidence="1" type="ORF">EGI89_13040</name>
</gene>
<evidence type="ECO:0000313" key="2">
    <source>
        <dbReference type="Proteomes" id="UP000267844"/>
    </source>
</evidence>
<reference evidence="1 2" key="1">
    <citation type="submission" date="2018-10" db="EMBL/GenBank/DDBJ databases">
        <title>Transmission dynamics of multidrug resistant bacteria on intensive care unit surfaces.</title>
        <authorList>
            <person name="D'Souza A.W."/>
            <person name="Potter R.F."/>
            <person name="Wallace M."/>
            <person name="Shupe A."/>
            <person name="Patel S."/>
            <person name="Sun S."/>
            <person name="Gul D."/>
            <person name="Kwon J.H."/>
            <person name="Andleeb S."/>
            <person name="Burnham C.-A.D."/>
            <person name="Dantas G."/>
        </authorList>
    </citation>
    <scope>NUCLEOTIDE SEQUENCE [LARGE SCALE GENOMIC DNA]</scope>
    <source>
        <strain evidence="1 2">WF_348</strain>
    </source>
</reference>
<dbReference type="AlphaFoldDB" id="A0A3R8UN48"/>
<dbReference type="Proteomes" id="UP000267844">
    <property type="component" value="Unassembled WGS sequence"/>
</dbReference>
<organism evidence="1 2">
    <name type="scientific">Empedobacter falsenii</name>
    <dbReference type="NCBI Taxonomy" id="343874"/>
    <lineage>
        <taxon>Bacteria</taxon>
        <taxon>Pseudomonadati</taxon>
        <taxon>Bacteroidota</taxon>
        <taxon>Flavobacteriia</taxon>
        <taxon>Flavobacteriales</taxon>
        <taxon>Weeksellaceae</taxon>
        <taxon>Empedobacter</taxon>
    </lineage>
</organism>
<protein>
    <recommendedName>
        <fullName evidence="3">SWIM-type domain-containing protein</fullName>
    </recommendedName>
</protein>
<proteinExistence type="predicted"/>
<comment type="caution">
    <text evidence="1">The sequence shown here is derived from an EMBL/GenBank/DDBJ whole genome shotgun (WGS) entry which is preliminary data.</text>
</comment>
<dbReference type="EMBL" id="RHPO01000038">
    <property type="protein sequence ID" value="RRT88658.1"/>
    <property type="molecule type" value="Genomic_DNA"/>
</dbReference>
<name>A0A3R8UN48_9FLAO</name>
<sequence>MNTIENLLKLISSQNKRDIKKLEIRELEEEKKGNFIAFVDDQSNSYDVNIVIKNKEVTSHSCDCGSNESWCIHQKKMLEEIVKLTSLKPVKKTRIKKEKESETLLKLIEEEDLRKWLLDFFNTNREAEQYFMLSFSQKQKEYSLDEVEQLIKDTITSIIGKKRKVEISEVKKIIDLLQIALEPVFAYIDCIIKTTEIVKPLIIRICDLLLSFHFNSGTTSKRLEKYVYAIIEKYAFRINKIAVEEQWKNVVLDHWSNFLNMDNITVNDFEINKEIYYQATTERKKIIGQHLLNYLKKWHKENINYNIEIQTFFLQIMIETELFTEIKDYFKPSIYQNDYNLMILEELMKTDHIAVEAYCKDIISNNSKEKYNYPYYNILEKLYKQTNDLPKYTEIKLLKFPYNPSLEDFLFIKNHLNEEEKFKKFRTKTLTNLKINFYESDDCIDLYFKILDAEKEYKKMIDVISNYVPAEIILCYFDQLFLFNKNTFLINLLKRLAYLYSYSSQKDMELDLINKIKKSYGDILIKKYLDFLINSDNFIKIRIQNNEFIEKLLD</sequence>
<dbReference type="RefSeq" id="WP_125350490.1">
    <property type="nucleotide sequence ID" value="NZ_JAOPGN010000006.1"/>
</dbReference>